<evidence type="ECO:0000259" key="1">
    <source>
        <dbReference type="Pfam" id="PF05050"/>
    </source>
</evidence>
<gene>
    <name evidence="2" type="ORF">IMCC3317_18540</name>
</gene>
<sequence length="272" mass="30698">MINLLKSLAPKSLKKFIKREILKTSQVNKPRYNTSLVKDEFTLDCTIAYNKYGGYCTPFAAQQESVVQEILKGNVYEPETIQYIIDHCGNGDVVQAGAYFGDFLPGIAKNISTKANVWTFEPSAEYFRCAEITIRINNLKNVHLFQVGLGEKKSEVQLQIETEDGRLLGGASRIIDSENGKFVPIMIEMLDSMIPEDRNISILQFDLEGFEIPALKGAINTIKRCKPILILEILSHNDILENEWFKNNILSLGYKISGKVHNNTIVTIQHNN</sequence>
<dbReference type="NCBIfam" id="TIGR01444">
    <property type="entry name" value="fkbM_fam"/>
    <property type="match status" value="1"/>
</dbReference>
<dbReference type="EMBL" id="CP019288">
    <property type="protein sequence ID" value="QHI36491.1"/>
    <property type="molecule type" value="Genomic_DNA"/>
</dbReference>
<dbReference type="Gene3D" id="3.40.50.150">
    <property type="entry name" value="Vaccinia Virus protein VP39"/>
    <property type="match status" value="1"/>
</dbReference>
<dbReference type="KEGG" id="kan:IMCC3317_18540"/>
<dbReference type="PANTHER" id="PTHR34203:SF15">
    <property type="entry name" value="SLL1173 PROTEIN"/>
    <property type="match status" value="1"/>
</dbReference>
<proteinExistence type="predicted"/>
<dbReference type="OrthoDB" id="9812600at2"/>
<protein>
    <recommendedName>
        <fullName evidence="1">Methyltransferase FkbM domain-containing protein</fullName>
    </recommendedName>
</protein>
<keyword evidence="3" id="KW-1185">Reference proteome</keyword>
<evidence type="ECO:0000313" key="2">
    <source>
        <dbReference type="EMBL" id="QHI36491.1"/>
    </source>
</evidence>
<dbReference type="Pfam" id="PF05050">
    <property type="entry name" value="Methyltransf_21"/>
    <property type="match status" value="1"/>
</dbReference>
<accession>A0A7L4ZJ14</accession>
<dbReference type="Proteomes" id="UP000464657">
    <property type="component" value="Chromosome"/>
</dbReference>
<dbReference type="InterPro" id="IPR052514">
    <property type="entry name" value="SAM-dependent_MTase"/>
</dbReference>
<reference evidence="2 3" key="1">
    <citation type="journal article" date="2013" name="Int. J. Syst. Evol. Microbiol.">
        <title>Kordia antarctica sp. nov., isolated from Antarctic seawater.</title>
        <authorList>
            <person name="Baek K."/>
            <person name="Choi A."/>
            <person name="Kang I."/>
            <person name="Lee K."/>
            <person name="Cho J.C."/>
        </authorList>
    </citation>
    <scope>NUCLEOTIDE SEQUENCE [LARGE SCALE GENOMIC DNA]</scope>
    <source>
        <strain evidence="2 3">IMCC3317</strain>
    </source>
</reference>
<name>A0A7L4ZJ14_9FLAO</name>
<dbReference type="RefSeq" id="WP_160129195.1">
    <property type="nucleotide sequence ID" value="NZ_CP019288.1"/>
</dbReference>
<dbReference type="PANTHER" id="PTHR34203">
    <property type="entry name" value="METHYLTRANSFERASE, FKBM FAMILY PROTEIN"/>
    <property type="match status" value="1"/>
</dbReference>
<dbReference type="InterPro" id="IPR029063">
    <property type="entry name" value="SAM-dependent_MTases_sf"/>
</dbReference>
<organism evidence="2 3">
    <name type="scientific">Kordia antarctica</name>
    <dbReference type="NCBI Taxonomy" id="1218801"/>
    <lineage>
        <taxon>Bacteria</taxon>
        <taxon>Pseudomonadati</taxon>
        <taxon>Bacteroidota</taxon>
        <taxon>Flavobacteriia</taxon>
        <taxon>Flavobacteriales</taxon>
        <taxon>Flavobacteriaceae</taxon>
        <taxon>Kordia</taxon>
    </lineage>
</organism>
<dbReference type="InterPro" id="IPR006342">
    <property type="entry name" value="FkbM_mtfrase"/>
</dbReference>
<evidence type="ECO:0000313" key="3">
    <source>
        <dbReference type="Proteomes" id="UP000464657"/>
    </source>
</evidence>
<feature type="domain" description="Methyltransferase FkbM" evidence="1">
    <location>
        <begin position="95"/>
        <end position="236"/>
    </location>
</feature>
<dbReference type="AlphaFoldDB" id="A0A7L4ZJ14"/>
<dbReference type="SUPFAM" id="SSF53335">
    <property type="entry name" value="S-adenosyl-L-methionine-dependent methyltransferases"/>
    <property type="match status" value="1"/>
</dbReference>